<dbReference type="OrthoDB" id="7903015at2"/>
<keyword evidence="1" id="KW-0560">Oxidoreductase</keyword>
<dbReference type="KEGG" id="fri:FraEuI1c_3291"/>
<evidence type="ECO:0000313" key="4">
    <source>
        <dbReference type="EMBL" id="ADP81303.1"/>
    </source>
</evidence>
<dbReference type="InParanoid" id="E3IVD9"/>
<protein>
    <submittedName>
        <fullName evidence="4">Luciferase-like, subgroup</fullName>
    </submittedName>
</protein>
<evidence type="ECO:0000256" key="1">
    <source>
        <dbReference type="ARBA" id="ARBA00023002"/>
    </source>
</evidence>
<organism evidence="4 5">
    <name type="scientific">Pseudofrankia inefficax (strain DSM 45817 / CECT 9037 / DDB 130130 / EuI1c)</name>
    <name type="common">Frankia inefficax</name>
    <dbReference type="NCBI Taxonomy" id="298654"/>
    <lineage>
        <taxon>Bacteria</taxon>
        <taxon>Bacillati</taxon>
        <taxon>Actinomycetota</taxon>
        <taxon>Actinomycetes</taxon>
        <taxon>Frankiales</taxon>
        <taxon>Frankiaceae</taxon>
        <taxon>Pseudofrankia</taxon>
    </lineage>
</organism>
<dbReference type="Pfam" id="PF00296">
    <property type="entry name" value="Bac_luciferase"/>
    <property type="match status" value="1"/>
</dbReference>
<reference evidence="4 5" key="1">
    <citation type="submission" date="2010-10" db="EMBL/GenBank/DDBJ databases">
        <title>Complete sequence of Frankia sp. EuI1c.</title>
        <authorList>
            <consortium name="US DOE Joint Genome Institute"/>
            <person name="Lucas S."/>
            <person name="Copeland A."/>
            <person name="Lapidus A."/>
            <person name="Cheng J.-F."/>
            <person name="Bruce D."/>
            <person name="Goodwin L."/>
            <person name="Pitluck S."/>
            <person name="Chertkov O."/>
            <person name="Detter J.C."/>
            <person name="Han C."/>
            <person name="Tapia R."/>
            <person name="Land M."/>
            <person name="Hauser L."/>
            <person name="Jeffries C."/>
            <person name="Kyrpides N."/>
            <person name="Ivanova N."/>
            <person name="Mikhailova N."/>
            <person name="Beauchemin N."/>
            <person name="Sen A."/>
            <person name="Sur S.A."/>
            <person name="Gtari M."/>
            <person name="Wall L."/>
            <person name="Tisa L."/>
            <person name="Woyke T."/>
        </authorList>
    </citation>
    <scope>NUCLEOTIDE SEQUENCE [LARGE SCALE GENOMIC DNA]</scope>
    <source>
        <strain evidence="5">DSM 45817 / CECT 9037 / EuI1c</strain>
    </source>
</reference>
<proteinExistence type="predicted"/>
<dbReference type="PANTHER" id="PTHR30137:SF8">
    <property type="entry name" value="BLR5498 PROTEIN"/>
    <property type="match status" value="1"/>
</dbReference>
<dbReference type="STRING" id="298654.FraEuI1c_3291"/>
<dbReference type="eggNOG" id="COG2141">
    <property type="taxonomic scope" value="Bacteria"/>
</dbReference>
<evidence type="ECO:0000259" key="3">
    <source>
        <dbReference type="Pfam" id="PF00296"/>
    </source>
</evidence>
<dbReference type="GO" id="GO:0004497">
    <property type="term" value="F:monooxygenase activity"/>
    <property type="evidence" value="ECO:0007669"/>
    <property type="project" value="UniProtKB-KW"/>
</dbReference>
<dbReference type="InterPro" id="IPR050766">
    <property type="entry name" value="Bact_Lucif_Oxidored"/>
</dbReference>
<dbReference type="EMBL" id="CP002299">
    <property type="protein sequence ID" value="ADP81303.1"/>
    <property type="molecule type" value="Genomic_DNA"/>
</dbReference>
<evidence type="ECO:0000256" key="2">
    <source>
        <dbReference type="ARBA" id="ARBA00023033"/>
    </source>
</evidence>
<gene>
    <name evidence="4" type="ordered locus">FraEuI1c_3291</name>
</gene>
<name>E3IVD9_PSEI1</name>
<feature type="domain" description="Luciferase-like" evidence="3">
    <location>
        <begin position="17"/>
        <end position="256"/>
    </location>
</feature>
<dbReference type="GO" id="GO:0005829">
    <property type="term" value="C:cytosol"/>
    <property type="evidence" value="ECO:0007669"/>
    <property type="project" value="TreeGrafter"/>
</dbReference>
<dbReference type="RefSeq" id="WP_013424421.1">
    <property type="nucleotide sequence ID" value="NC_014666.1"/>
</dbReference>
<dbReference type="PANTHER" id="PTHR30137">
    <property type="entry name" value="LUCIFERASE-LIKE MONOOXYGENASE"/>
    <property type="match status" value="1"/>
</dbReference>
<dbReference type="GO" id="GO:0016705">
    <property type="term" value="F:oxidoreductase activity, acting on paired donors, with incorporation or reduction of molecular oxygen"/>
    <property type="evidence" value="ECO:0007669"/>
    <property type="project" value="InterPro"/>
</dbReference>
<evidence type="ECO:0000313" key="5">
    <source>
        <dbReference type="Proteomes" id="UP000002484"/>
    </source>
</evidence>
<accession>E3IVD9</accession>
<dbReference type="Proteomes" id="UP000002484">
    <property type="component" value="Chromosome"/>
</dbReference>
<dbReference type="InterPro" id="IPR011251">
    <property type="entry name" value="Luciferase-like_dom"/>
</dbReference>
<dbReference type="InterPro" id="IPR036661">
    <property type="entry name" value="Luciferase-like_sf"/>
</dbReference>
<sequence length="325" mass="35317">MFTLRFDMRAPETGAPATELYAAALEMASWAESRGCLSAVLCEHHMASDGYLPAPLTLASAMAARTSTLPIMIAIVILPLHDPVQLAEEMAVLDIISKGRVMYVTAIGYRPAEYEMYGVEYRRRGKIADEKLDVLLRAKTGEAFEYQGRRIQVTPAPVTSGGPMVSWGGGSIAAARRAGRNGVGFFAQKGDPELQVAYVEAARAAGHEPGMCVLTPEDAPTTIFVAEDVDAAWEELGPYLMHDVRSYAAWNEGNTDTASLSFVETAEELRKENRSHRILSVPQAIEHVRAGAPLGLHPLIGGLPPEIAWRYLKVVDEQVMPALAR</sequence>
<dbReference type="AlphaFoldDB" id="E3IVD9"/>
<dbReference type="SUPFAM" id="SSF51679">
    <property type="entry name" value="Bacterial luciferase-like"/>
    <property type="match status" value="1"/>
</dbReference>
<dbReference type="Gene3D" id="3.20.20.30">
    <property type="entry name" value="Luciferase-like domain"/>
    <property type="match status" value="1"/>
</dbReference>
<keyword evidence="2" id="KW-0503">Monooxygenase</keyword>
<dbReference type="HOGENOM" id="CLU_027853_3_2_11"/>
<keyword evidence="5" id="KW-1185">Reference proteome</keyword>